<keyword evidence="2" id="KW-1185">Reference proteome</keyword>
<dbReference type="EMBL" id="MU274913">
    <property type="protein sequence ID" value="KAI0088655.1"/>
    <property type="molecule type" value="Genomic_DNA"/>
</dbReference>
<name>A0ACB8U337_9APHY</name>
<comment type="caution">
    <text evidence="1">The sequence shown here is derived from an EMBL/GenBank/DDBJ whole genome shotgun (WGS) entry which is preliminary data.</text>
</comment>
<organism evidence="1 2">
    <name type="scientific">Irpex rosettiformis</name>
    <dbReference type="NCBI Taxonomy" id="378272"/>
    <lineage>
        <taxon>Eukaryota</taxon>
        <taxon>Fungi</taxon>
        <taxon>Dikarya</taxon>
        <taxon>Basidiomycota</taxon>
        <taxon>Agaricomycotina</taxon>
        <taxon>Agaricomycetes</taxon>
        <taxon>Polyporales</taxon>
        <taxon>Irpicaceae</taxon>
        <taxon>Irpex</taxon>
    </lineage>
</organism>
<dbReference type="Proteomes" id="UP001055072">
    <property type="component" value="Unassembled WGS sequence"/>
</dbReference>
<accession>A0ACB8U337</accession>
<evidence type="ECO:0000313" key="1">
    <source>
        <dbReference type="EMBL" id="KAI0088655.1"/>
    </source>
</evidence>
<proteinExistence type="predicted"/>
<reference evidence="1" key="1">
    <citation type="journal article" date="2021" name="Environ. Microbiol.">
        <title>Gene family expansions and transcriptome signatures uncover fungal adaptations to wood decay.</title>
        <authorList>
            <person name="Hage H."/>
            <person name="Miyauchi S."/>
            <person name="Viragh M."/>
            <person name="Drula E."/>
            <person name="Min B."/>
            <person name="Chaduli D."/>
            <person name="Navarro D."/>
            <person name="Favel A."/>
            <person name="Norest M."/>
            <person name="Lesage-Meessen L."/>
            <person name="Balint B."/>
            <person name="Merenyi Z."/>
            <person name="de Eugenio L."/>
            <person name="Morin E."/>
            <person name="Martinez A.T."/>
            <person name="Baldrian P."/>
            <person name="Stursova M."/>
            <person name="Martinez M.J."/>
            <person name="Novotny C."/>
            <person name="Magnuson J.K."/>
            <person name="Spatafora J.W."/>
            <person name="Maurice S."/>
            <person name="Pangilinan J."/>
            <person name="Andreopoulos W."/>
            <person name="LaButti K."/>
            <person name="Hundley H."/>
            <person name="Na H."/>
            <person name="Kuo A."/>
            <person name="Barry K."/>
            <person name="Lipzen A."/>
            <person name="Henrissat B."/>
            <person name="Riley R."/>
            <person name="Ahrendt S."/>
            <person name="Nagy L.G."/>
            <person name="Grigoriev I.V."/>
            <person name="Martin F."/>
            <person name="Rosso M.N."/>
        </authorList>
    </citation>
    <scope>NUCLEOTIDE SEQUENCE</scope>
    <source>
        <strain evidence="1">CBS 384.51</strain>
    </source>
</reference>
<gene>
    <name evidence="1" type="ORF">BDY19DRAFT_178944</name>
</gene>
<sequence>MTKIRRAYSLQRFLGCPCAYLAWEHGILSGYDKIDVMAAVFQRSNPLPLSDSIHGTESFIHSITAWQTVAERLSPYHQYIPVLSSFCVSRVTSNQLISHSVFTTKVRFCYSATSIFDRPPFTDCGTSTSARVLSCPSLENVFLSPRPPRRKHLPCRQQLIAVPPSLKRTFPVL</sequence>
<protein>
    <submittedName>
        <fullName evidence="1">Uncharacterized protein</fullName>
    </submittedName>
</protein>
<evidence type="ECO:0000313" key="2">
    <source>
        <dbReference type="Proteomes" id="UP001055072"/>
    </source>
</evidence>